<dbReference type="Proteomes" id="UP000319894">
    <property type="component" value="Unassembled WGS sequence"/>
</dbReference>
<reference evidence="2 3" key="1">
    <citation type="submission" date="2018-06" db="EMBL/GenBank/DDBJ databases">
        <title>Natronomonas sp. F16-60 a new haloarchaeon isolated from a solar saltern of Isla Cristina, Huelva, Spain.</title>
        <authorList>
            <person name="Duran-Viseras A."/>
            <person name="Sanchez-Porro C."/>
            <person name="Ventosa A."/>
        </authorList>
    </citation>
    <scope>NUCLEOTIDE SEQUENCE [LARGE SCALE GENOMIC DNA]</scope>
    <source>
        <strain evidence="2 3">F16-60</strain>
    </source>
</reference>
<evidence type="ECO:0000256" key="1">
    <source>
        <dbReference type="SAM" id="MobiDB-lite"/>
    </source>
</evidence>
<dbReference type="AlphaFoldDB" id="A0A554NF98"/>
<name>A0A554NF98_9EURY</name>
<evidence type="ECO:0000313" key="2">
    <source>
        <dbReference type="EMBL" id="TSD16066.1"/>
    </source>
</evidence>
<feature type="compositionally biased region" description="Basic and acidic residues" evidence="1">
    <location>
        <begin position="75"/>
        <end position="93"/>
    </location>
</feature>
<dbReference type="InParanoid" id="A0A554NF98"/>
<organism evidence="2 3">
    <name type="scientific">Haloglomus irregulare</name>
    <dbReference type="NCBI Taxonomy" id="2234134"/>
    <lineage>
        <taxon>Archaea</taxon>
        <taxon>Methanobacteriati</taxon>
        <taxon>Methanobacteriota</taxon>
        <taxon>Stenosarchaea group</taxon>
        <taxon>Halobacteria</taxon>
        <taxon>Halobacteriales</taxon>
        <taxon>Natronomonadaceae</taxon>
        <taxon>Haloglomus</taxon>
    </lineage>
</organism>
<sequence length="110" mass="11870">MLLPAVAVYSPSTVQVTVKGPRPAHSQSTCSRRAAGAAALAGLPRAEVERRIVDGPAAPVDGHTHLVGGVVPVLHPDRPGIRRRNGLDDRETTGLRGDRLRFQLRYPDYM</sequence>
<gene>
    <name evidence="2" type="ORF">DP107_02485</name>
</gene>
<keyword evidence="3" id="KW-1185">Reference proteome</keyword>
<feature type="region of interest" description="Disordered" evidence="1">
    <location>
        <begin position="69"/>
        <end position="93"/>
    </location>
</feature>
<protein>
    <submittedName>
        <fullName evidence="2">Uncharacterized protein</fullName>
    </submittedName>
</protein>
<comment type="caution">
    <text evidence="2">The sequence shown here is derived from an EMBL/GenBank/DDBJ whole genome shotgun (WGS) entry which is preliminary data.</text>
</comment>
<accession>A0A554NF98</accession>
<proteinExistence type="predicted"/>
<evidence type="ECO:0000313" key="3">
    <source>
        <dbReference type="Proteomes" id="UP000319894"/>
    </source>
</evidence>
<dbReference type="EMBL" id="QMDX01000001">
    <property type="protein sequence ID" value="TSD16066.1"/>
    <property type="molecule type" value="Genomic_DNA"/>
</dbReference>